<dbReference type="EMBL" id="CCBP010000125">
    <property type="protein sequence ID" value="CDO74078.1"/>
    <property type="molecule type" value="Genomic_DNA"/>
</dbReference>
<comment type="caution">
    <text evidence="2">The sequence shown here is derived from an EMBL/GenBank/DDBJ whole genome shotgun (WGS) entry which is preliminary data.</text>
</comment>
<feature type="region of interest" description="Disordered" evidence="1">
    <location>
        <begin position="13"/>
        <end position="48"/>
    </location>
</feature>
<protein>
    <submittedName>
        <fullName evidence="2">Uncharacterized protein</fullName>
    </submittedName>
</protein>
<keyword evidence="3" id="KW-1185">Reference proteome</keyword>
<reference evidence="2" key="1">
    <citation type="submission" date="2014-01" db="EMBL/GenBank/DDBJ databases">
        <title>The genome of the white-rot fungus Pycnoporus cinnabarinus: a basidiomycete model with a versatile arsenal for lignocellulosic biomass breakdown.</title>
        <authorList>
            <person name="Levasseur A."/>
            <person name="Lomascolo A."/>
            <person name="Ruiz-Duenas F.J."/>
            <person name="Uzan E."/>
            <person name="Piumi F."/>
            <person name="Kues U."/>
            <person name="Ram A.F.J."/>
            <person name="Murat C."/>
            <person name="Haon M."/>
            <person name="Benoit I."/>
            <person name="Arfi Y."/>
            <person name="Chevret D."/>
            <person name="Drula E."/>
            <person name="Kwon M.J."/>
            <person name="Gouret P."/>
            <person name="Lesage-Meessen L."/>
            <person name="Lombard V."/>
            <person name="Mariette J."/>
            <person name="Noirot C."/>
            <person name="Park J."/>
            <person name="Patyshakuliyeva A."/>
            <person name="Wieneger R.A.B."/>
            <person name="Wosten H.A.B."/>
            <person name="Martin F."/>
            <person name="Coutinho P.M."/>
            <person name="de Vries R."/>
            <person name="Martinez A.T."/>
            <person name="Klopp C."/>
            <person name="Pontarotti P."/>
            <person name="Henrissat B."/>
            <person name="Record E."/>
        </authorList>
    </citation>
    <scope>NUCLEOTIDE SEQUENCE [LARGE SCALE GENOMIC DNA]</scope>
    <source>
        <strain evidence="2">BRFM137</strain>
    </source>
</reference>
<dbReference type="AlphaFoldDB" id="A0A060SNQ2"/>
<feature type="region of interest" description="Disordered" evidence="1">
    <location>
        <begin position="75"/>
        <end position="105"/>
    </location>
</feature>
<gene>
    <name evidence="2" type="ORF">BN946_scf185043.g128</name>
</gene>
<dbReference type="Proteomes" id="UP000029665">
    <property type="component" value="Unassembled WGS sequence"/>
</dbReference>
<evidence type="ECO:0000256" key="1">
    <source>
        <dbReference type="SAM" id="MobiDB-lite"/>
    </source>
</evidence>
<organism evidence="2 3">
    <name type="scientific">Pycnoporus cinnabarinus</name>
    <name type="common">Cinnabar-red polypore</name>
    <name type="synonym">Trametes cinnabarina</name>
    <dbReference type="NCBI Taxonomy" id="5643"/>
    <lineage>
        <taxon>Eukaryota</taxon>
        <taxon>Fungi</taxon>
        <taxon>Dikarya</taxon>
        <taxon>Basidiomycota</taxon>
        <taxon>Agaricomycotina</taxon>
        <taxon>Agaricomycetes</taxon>
        <taxon>Polyporales</taxon>
        <taxon>Polyporaceae</taxon>
        <taxon>Trametes</taxon>
    </lineage>
</organism>
<feature type="compositionally biased region" description="Polar residues" evidence="1">
    <location>
        <begin position="91"/>
        <end position="100"/>
    </location>
</feature>
<dbReference type="OrthoDB" id="3005035at2759"/>
<name>A0A060SNQ2_PYCCI</name>
<dbReference type="HOGENOM" id="CLU_056587_0_0_1"/>
<proteinExistence type="predicted"/>
<evidence type="ECO:0000313" key="2">
    <source>
        <dbReference type="EMBL" id="CDO74078.1"/>
    </source>
</evidence>
<sequence>MFNNAPMVTYVATKDFEDEAESCTDSMSGPPRERSPSEPCLPARLPTSAFLQREAEHLAPKAIEAELERIRKSLEIPPPPTLQDVEEHKSPSGSPTASPNSKRKSFLSSLPAAFHAANMLRTASQGSSSGSRLWKAPEPYEILRAIERKDIMFLMEVRDRHFQSLVQKTGDVTPLIHAMRIEHTDMAIVLLGAFSRYINNLQDEDLEQPETKKLLKILRINLKTAIDFGLQKKQKDLMASFMQTLIMSEGDSWIALQTADVAVALRQGTAGKPVHTADAAVRSFATKSLGQAELIASLEDYIANATADLVMMAAWSLVLQVVKGEPLPAYYFARDDRVYRAFIDRLEEHKDAIQSKVGRRLRWQLRALQTQLEGRNRTFRARSSHFILLVYNADVQSRVRWSH</sequence>
<dbReference type="OMA" id="IMFLMEV"/>
<evidence type="ECO:0000313" key="3">
    <source>
        <dbReference type="Proteomes" id="UP000029665"/>
    </source>
</evidence>
<accession>A0A060SNQ2</accession>